<dbReference type="STRING" id="1003.SAMN04488541_10066"/>
<name>A0A1I2D0E9_9BACT</name>
<keyword evidence="1" id="KW-1133">Transmembrane helix</keyword>
<evidence type="ECO:0008006" key="4">
    <source>
        <dbReference type="Google" id="ProtNLM"/>
    </source>
</evidence>
<organism evidence="2 3">
    <name type="scientific">Thermoflexibacter ruber</name>
    <dbReference type="NCBI Taxonomy" id="1003"/>
    <lineage>
        <taxon>Bacteria</taxon>
        <taxon>Pseudomonadati</taxon>
        <taxon>Bacteroidota</taxon>
        <taxon>Cytophagia</taxon>
        <taxon>Cytophagales</taxon>
        <taxon>Thermoflexibacteraceae</taxon>
        <taxon>Thermoflexibacter</taxon>
    </lineage>
</organism>
<keyword evidence="1" id="KW-0472">Membrane</keyword>
<dbReference type="RefSeq" id="WP_091540807.1">
    <property type="nucleotide sequence ID" value="NZ_FONY01000006.1"/>
</dbReference>
<evidence type="ECO:0000313" key="3">
    <source>
        <dbReference type="Proteomes" id="UP000199513"/>
    </source>
</evidence>
<feature type="transmembrane region" description="Helical" evidence="1">
    <location>
        <begin position="61"/>
        <end position="83"/>
    </location>
</feature>
<keyword evidence="3" id="KW-1185">Reference proteome</keyword>
<sequence length="210" mass="23178">MQFIIDVLEQPYNWFYSFSIFVSLGIWLVSALGIFHSDTGADVSHDVHVEGGSFFDGIGEAIGFGMVPTSVLLTLILFFQGVTGITLNEWLLSLFAPEGAMRYLVLGGNFLASLIVGMVLAGVVSRPLRYIFKDYGTVTKAESVVGKIAQVTSGKVSTEFGQATLKLEDGNTIEIAVRITEQQNQLEYGQKLLILDFDKERNVYLVEKYD</sequence>
<keyword evidence="1" id="KW-0812">Transmembrane</keyword>
<proteinExistence type="predicted"/>
<dbReference type="AlphaFoldDB" id="A0A1I2D0E9"/>
<evidence type="ECO:0000313" key="2">
    <source>
        <dbReference type="EMBL" id="SFE74008.1"/>
    </source>
</evidence>
<reference evidence="2 3" key="1">
    <citation type="submission" date="2016-10" db="EMBL/GenBank/DDBJ databases">
        <authorList>
            <person name="de Groot N.N."/>
        </authorList>
    </citation>
    <scope>NUCLEOTIDE SEQUENCE [LARGE SCALE GENOMIC DNA]</scope>
    <source>
        <strain>GEY</strain>
        <strain evidence="3">DSM 9560</strain>
    </source>
</reference>
<dbReference type="Proteomes" id="UP000199513">
    <property type="component" value="Unassembled WGS sequence"/>
</dbReference>
<protein>
    <recommendedName>
        <fullName evidence="4">DUF1449 family protein</fullName>
    </recommendedName>
</protein>
<accession>A0A1I2D0E9</accession>
<feature type="transmembrane region" description="Helical" evidence="1">
    <location>
        <begin position="14"/>
        <end position="35"/>
    </location>
</feature>
<dbReference type="EMBL" id="FONY01000006">
    <property type="protein sequence ID" value="SFE74008.1"/>
    <property type="molecule type" value="Genomic_DNA"/>
</dbReference>
<dbReference type="OrthoDB" id="2112507at2"/>
<evidence type="ECO:0000256" key="1">
    <source>
        <dbReference type="SAM" id="Phobius"/>
    </source>
</evidence>
<gene>
    <name evidence="2" type="ORF">SAMN04488541_10066</name>
</gene>
<feature type="transmembrane region" description="Helical" evidence="1">
    <location>
        <begin position="103"/>
        <end position="124"/>
    </location>
</feature>